<dbReference type="InterPro" id="IPR050631">
    <property type="entry name" value="PheA/TfdB_FAD_monoxygenase"/>
</dbReference>
<name>A0ABW2UKF2_9RHOB</name>
<dbReference type="RefSeq" id="WP_377402818.1">
    <property type="nucleotide sequence ID" value="NZ_JBHTFQ010000004.1"/>
</dbReference>
<protein>
    <submittedName>
        <fullName evidence="3">Bifunctional 3-(3-hydroxy-phenyl)propionate/3-hydroxycinnamic acid hydroxylase</fullName>
    </submittedName>
</protein>
<gene>
    <name evidence="3" type="ORF">ACFQXB_09740</name>
</gene>
<dbReference type="PANTHER" id="PTHR43476:SF3">
    <property type="entry name" value="FAD-BINDING MONOOXYGENASE"/>
    <property type="match status" value="1"/>
</dbReference>
<dbReference type="InterPro" id="IPR036188">
    <property type="entry name" value="FAD/NAD-bd_sf"/>
</dbReference>
<keyword evidence="4" id="KW-1185">Reference proteome</keyword>
<dbReference type="EMBL" id="JBHTFQ010000004">
    <property type="protein sequence ID" value="MFC7704476.1"/>
    <property type="molecule type" value="Genomic_DNA"/>
</dbReference>
<reference evidence="4" key="1">
    <citation type="journal article" date="2019" name="Int. J. Syst. Evol. Microbiol.">
        <title>The Global Catalogue of Microorganisms (GCM) 10K type strain sequencing project: providing services to taxonomists for standard genome sequencing and annotation.</title>
        <authorList>
            <consortium name="The Broad Institute Genomics Platform"/>
            <consortium name="The Broad Institute Genome Sequencing Center for Infectious Disease"/>
            <person name="Wu L."/>
            <person name="Ma J."/>
        </authorList>
    </citation>
    <scope>NUCLEOTIDE SEQUENCE [LARGE SCALE GENOMIC DNA]</scope>
    <source>
        <strain evidence="4">CGMCC 1.12750</strain>
    </source>
</reference>
<dbReference type="Gene3D" id="3.50.50.60">
    <property type="entry name" value="FAD/NAD(P)-binding domain"/>
    <property type="match status" value="1"/>
</dbReference>
<dbReference type="Pfam" id="PF01494">
    <property type="entry name" value="FAD_binding_3"/>
    <property type="match status" value="1"/>
</dbReference>
<evidence type="ECO:0000313" key="4">
    <source>
        <dbReference type="Proteomes" id="UP001596516"/>
    </source>
</evidence>
<dbReference type="NCBIfam" id="NF004829">
    <property type="entry name" value="PRK06183.1-3"/>
    <property type="match status" value="1"/>
</dbReference>
<organism evidence="3 4">
    <name type="scientific">Plastorhodobacter daqingensis</name>
    <dbReference type="NCBI Taxonomy" id="1387281"/>
    <lineage>
        <taxon>Bacteria</taxon>
        <taxon>Pseudomonadati</taxon>
        <taxon>Pseudomonadota</taxon>
        <taxon>Alphaproteobacteria</taxon>
        <taxon>Rhodobacterales</taxon>
        <taxon>Paracoccaceae</taxon>
        <taxon>Plastorhodobacter</taxon>
    </lineage>
</organism>
<evidence type="ECO:0000313" key="3">
    <source>
        <dbReference type="EMBL" id="MFC7704476.1"/>
    </source>
</evidence>
<dbReference type="InterPro" id="IPR002938">
    <property type="entry name" value="FAD-bd"/>
</dbReference>
<feature type="domain" description="FAD-binding" evidence="2">
    <location>
        <begin position="12"/>
        <end position="358"/>
    </location>
</feature>
<dbReference type="PRINTS" id="PR00420">
    <property type="entry name" value="RNGMNOXGNASE"/>
</dbReference>
<comment type="caution">
    <text evidence="3">The sequence shown here is derived from an EMBL/GenBank/DDBJ whole genome shotgun (WGS) entry which is preliminary data.</text>
</comment>
<keyword evidence="1" id="KW-0560">Oxidoreductase</keyword>
<proteinExistence type="predicted"/>
<dbReference type="Gene3D" id="3.30.70.2450">
    <property type="match status" value="1"/>
</dbReference>
<dbReference type="SUPFAM" id="SSF51905">
    <property type="entry name" value="FAD/NAD(P)-binding domain"/>
    <property type="match status" value="1"/>
</dbReference>
<dbReference type="PANTHER" id="PTHR43476">
    <property type="entry name" value="3-(3-HYDROXY-PHENYL)PROPIONATE/3-HYDROXYCINNAMIC ACID HYDROXYLASE"/>
    <property type="match status" value="1"/>
</dbReference>
<evidence type="ECO:0000256" key="1">
    <source>
        <dbReference type="ARBA" id="ARBA00023002"/>
    </source>
</evidence>
<dbReference type="Proteomes" id="UP001596516">
    <property type="component" value="Unassembled WGS sequence"/>
</dbReference>
<evidence type="ECO:0000259" key="2">
    <source>
        <dbReference type="Pfam" id="PF01494"/>
    </source>
</evidence>
<accession>A0ABW2UKF2</accession>
<sequence length="507" mass="55876">MTTQEAMQTEEEYDVAIVGYGPTGATLAHLLGDCGLKVAVLERESAAYHLPRAVHFDAEVMQVLQWIGAAEKIEPLTAFHPGMRFVDPDGKLLLDWPRPQGIGPQGWRANYRFHQPDLERILREDLARRPGVSIRTRCDVFLVEDRGDHVHLRYEDMSCGRVRGIRAKYVVGCDGARSLIRRFIDTGMEDYGFHERWLVVDVILNQEKPELGDHSIQYCDPKRPATYVRGPFLRRRWEITVLEGEDAHALTQPEAVWNLLSPWLRPDEARLERTAVYVFHSLVADDWRRGRLILAGDACHQTPPFMGQGMCAGVRDVANLYWKLALLCQGKVTGAAAEALLDSYESERKPNAREYIQTAVRLGGLINTCGTEAALRAALPVGDGSARMTSIAPPIGPGLGSGPLAGRLFGQPCLADGRLMDRAFAHRFVVVAHADLAAGLTLPDGVALVTTDTAPDAAAHLERLGARATVLRPDRHTLGGADTRAELEALLARILPAPIPTPEPEMI</sequence>